<evidence type="ECO:0000259" key="8">
    <source>
        <dbReference type="PROSITE" id="PS51842"/>
    </source>
</evidence>
<accession>A0A8M1KKE4</accession>
<dbReference type="RefSeq" id="XP_042563040.1">
    <property type="nucleotide sequence ID" value="XM_042707106.1"/>
</dbReference>
<keyword evidence="9" id="KW-1185">Reference proteome</keyword>
<dbReference type="GO" id="GO:0099160">
    <property type="term" value="C:postsynaptic intermediate filament cytoskeleton"/>
    <property type="evidence" value="ECO:0007669"/>
    <property type="project" value="TreeGrafter"/>
</dbReference>
<gene>
    <name evidence="10" type="primary">LOC122132270</name>
</gene>
<evidence type="ECO:0000256" key="2">
    <source>
        <dbReference type="ARBA" id="ARBA00022490"/>
    </source>
</evidence>
<dbReference type="InterPro" id="IPR050405">
    <property type="entry name" value="Intermediate_filament"/>
</dbReference>
<protein>
    <submittedName>
        <fullName evidence="10">Neurofilament light polypeptide-like</fullName>
    </submittedName>
</protein>
<reference evidence="10" key="1">
    <citation type="submission" date="2025-08" db="UniProtKB">
        <authorList>
            <consortium name="RefSeq"/>
        </authorList>
    </citation>
    <scope>IDENTIFICATION</scope>
</reference>
<dbReference type="GO" id="GO:0030424">
    <property type="term" value="C:axon"/>
    <property type="evidence" value="ECO:0007669"/>
    <property type="project" value="TreeGrafter"/>
</dbReference>
<evidence type="ECO:0000256" key="7">
    <source>
        <dbReference type="SAM" id="MobiDB-lite"/>
    </source>
</evidence>
<proteinExistence type="inferred from homology"/>
<feature type="coiled-coil region" evidence="6">
    <location>
        <begin position="313"/>
        <end position="372"/>
    </location>
</feature>
<feature type="compositionally biased region" description="Acidic residues" evidence="7">
    <location>
        <begin position="465"/>
        <end position="540"/>
    </location>
</feature>
<evidence type="ECO:0000256" key="3">
    <source>
        <dbReference type="ARBA" id="ARBA00022754"/>
    </source>
</evidence>
<dbReference type="FunFam" id="1.20.5.1160:FF:000001">
    <property type="entry name" value="Keratin type II"/>
    <property type="match status" value="1"/>
</dbReference>
<dbReference type="InterPro" id="IPR039008">
    <property type="entry name" value="IF_rod_dom"/>
</dbReference>
<evidence type="ECO:0000256" key="5">
    <source>
        <dbReference type="RuleBase" id="RU000685"/>
    </source>
</evidence>
<feature type="domain" description="IF rod" evidence="8">
    <location>
        <begin position="83"/>
        <end position="394"/>
    </location>
</feature>
<evidence type="ECO:0000313" key="10">
    <source>
        <dbReference type="RefSeq" id="XP_042563040.1"/>
    </source>
</evidence>
<dbReference type="OrthoDB" id="2441647at2759"/>
<dbReference type="GO" id="GO:0005737">
    <property type="term" value="C:cytoplasm"/>
    <property type="evidence" value="ECO:0007669"/>
    <property type="project" value="UniProtKB-SubCell"/>
</dbReference>
<dbReference type="GO" id="GO:0033693">
    <property type="term" value="P:neurofilament bundle assembly"/>
    <property type="evidence" value="ECO:0007669"/>
    <property type="project" value="TreeGrafter"/>
</dbReference>
<dbReference type="FunFam" id="1.20.5.170:FF:000002">
    <property type="entry name" value="Type I keratin KA11"/>
    <property type="match status" value="1"/>
</dbReference>
<dbReference type="GeneID" id="122132270"/>
<feature type="compositionally biased region" description="Basic and acidic residues" evidence="7">
    <location>
        <begin position="541"/>
        <end position="564"/>
    </location>
</feature>
<keyword evidence="4 6" id="KW-0175">Coiled coil</keyword>
<evidence type="ECO:0000256" key="1">
    <source>
        <dbReference type="ARBA" id="ARBA00004496"/>
    </source>
</evidence>
<dbReference type="SMART" id="SM01391">
    <property type="entry name" value="Filament"/>
    <property type="match status" value="1"/>
</dbReference>
<dbReference type="PANTHER" id="PTHR45652">
    <property type="entry name" value="GLIAL FIBRILLARY ACIDIC PROTEIN"/>
    <property type="match status" value="1"/>
</dbReference>
<comment type="subcellular location">
    <subcellularLocation>
        <location evidence="1">Cytoplasm</location>
    </subcellularLocation>
</comment>
<dbReference type="PROSITE" id="PS51842">
    <property type="entry name" value="IF_ROD_2"/>
    <property type="match status" value="1"/>
</dbReference>
<evidence type="ECO:0000256" key="6">
    <source>
        <dbReference type="SAM" id="Coils"/>
    </source>
</evidence>
<dbReference type="Proteomes" id="UP000515152">
    <property type="component" value="Unplaced"/>
</dbReference>
<dbReference type="GO" id="GO:0099184">
    <property type="term" value="F:structural constituent of postsynaptic intermediate filament cytoskeleton"/>
    <property type="evidence" value="ECO:0007669"/>
    <property type="project" value="TreeGrafter"/>
</dbReference>
<name>A0A8M1KKE4_CLUHA</name>
<dbReference type="KEGG" id="char:122132270"/>
<dbReference type="AlphaFoldDB" id="A0A8M1KKE4"/>
<dbReference type="Pfam" id="PF00038">
    <property type="entry name" value="Filament"/>
    <property type="match status" value="1"/>
</dbReference>
<dbReference type="PROSITE" id="PS00226">
    <property type="entry name" value="IF_ROD_1"/>
    <property type="match status" value="1"/>
</dbReference>
<feature type="coiled-coil region" evidence="6">
    <location>
        <begin position="101"/>
        <end position="219"/>
    </location>
</feature>
<dbReference type="GO" id="GO:0005882">
    <property type="term" value="C:intermediate filament"/>
    <property type="evidence" value="ECO:0007669"/>
    <property type="project" value="UniProtKB-KW"/>
</dbReference>
<organism evidence="9 10">
    <name type="scientific">Clupea harengus</name>
    <name type="common">Atlantic herring</name>
    <dbReference type="NCBI Taxonomy" id="7950"/>
    <lineage>
        <taxon>Eukaryota</taxon>
        <taxon>Metazoa</taxon>
        <taxon>Chordata</taxon>
        <taxon>Craniata</taxon>
        <taxon>Vertebrata</taxon>
        <taxon>Euteleostomi</taxon>
        <taxon>Actinopterygii</taxon>
        <taxon>Neopterygii</taxon>
        <taxon>Teleostei</taxon>
        <taxon>Clupei</taxon>
        <taxon>Clupeiformes</taxon>
        <taxon>Clupeoidei</taxon>
        <taxon>Clupeidae</taxon>
        <taxon>Clupea</taxon>
    </lineage>
</organism>
<evidence type="ECO:0000256" key="4">
    <source>
        <dbReference type="ARBA" id="ARBA00023054"/>
    </source>
</evidence>
<sequence>MASLGYDPFFPASHRRRVQVRSGWGGGGYGGSSRSRSVFTSYSSPMSRAAPHYSLAVSPMAADLEMSKVAQVSSEMMAVRTAEKTQLQDLNDRFAGFIERVHHLELQNRALESELQVLRQCHGEPSGLRSIYEQEVRQLRAAVEEACGERQAAQERRHQLEEALRALQGRYEEEVLAREDSEGRLAEARKGADETALGRAEEEKRLDTLLDELAFLKRLHEGEITELQAQLHYSAQVSVEMKVVKPDLSAALRDIRTQYERLTQQNIQSAEEWYRTKVGSMADTTARHSDDIRLARDEAGEFRRLLKARDLEIQACQSLNQALERQLQEVEDKQSDEIASMQDLIGQLEDELRTIKNEMARYLKEYQDLLNVKMALDIEIAAYRKLLEGEETRFNVGGVGGMSSVFSHTISSTPSFGRPVFSVQSSLTSGTPYLLGTRLLSSSSFSDDMLTSSTAQKARASPAKEEEEEEEKGEEEGEGDEEEKQEGEVEEEKEEGETEEAEAGEEEEEVEGEEEGGEKEGGDEEGGEEKGEEEGEEEKGEEEKGGDGESKEEEKKTDSKPKEK</sequence>
<dbReference type="InterPro" id="IPR018039">
    <property type="entry name" value="IF_conserved"/>
</dbReference>
<comment type="similarity">
    <text evidence="5">Belongs to the intermediate filament family.</text>
</comment>
<feature type="compositionally biased region" description="Low complexity" evidence="7">
    <location>
        <begin position="444"/>
        <end position="454"/>
    </location>
</feature>
<dbReference type="PANTHER" id="PTHR45652:SF8">
    <property type="entry name" value="NEUROFILAMENT LIGHT POLYPEPTIDE"/>
    <property type="match status" value="1"/>
</dbReference>
<keyword evidence="2" id="KW-0963">Cytoplasm</keyword>
<evidence type="ECO:0000313" key="9">
    <source>
        <dbReference type="Proteomes" id="UP000515152"/>
    </source>
</evidence>
<feature type="region of interest" description="Disordered" evidence="7">
    <location>
        <begin position="444"/>
        <end position="564"/>
    </location>
</feature>
<keyword evidence="3 5" id="KW-0403">Intermediate filament</keyword>